<evidence type="ECO:0000313" key="1">
    <source>
        <dbReference type="Proteomes" id="UP000515153"/>
    </source>
</evidence>
<name>A0A6P8AT39_PYRGI</name>
<dbReference type="RefSeq" id="XP_030978055.1">
    <property type="nucleotide sequence ID" value="XM_031129101.1"/>
</dbReference>
<accession>A0A6P8AT39</accession>
<dbReference type="Gene3D" id="3.90.210.10">
    <property type="entry name" value="Heat-Labile Enterotoxin, subunit A"/>
    <property type="match status" value="1"/>
</dbReference>
<reference evidence="2" key="3">
    <citation type="submission" date="2025-08" db="UniProtKB">
        <authorList>
            <consortium name="RefSeq"/>
        </authorList>
    </citation>
    <scope>IDENTIFICATION</scope>
    <source>
        <strain evidence="2">NI907</strain>
    </source>
</reference>
<evidence type="ECO:0000313" key="2">
    <source>
        <dbReference type="RefSeq" id="XP_030978055.1"/>
    </source>
</evidence>
<protein>
    <submittedName>
        <fullName evidence="2">Uncharacterized protein</fullName>
    </submittedName>
</protein>
<organism evidence="1 2">
    <name type="scientific">Pyricularia grisea</name>
    <name type="common">Crabgrass-specific blast fungus</name>
    <name type="synonym">Magnaporthe grisea</name>
    <dbReference type="NCBI Taxonomy" id="148305"/>
    <lineage>
        <taxon>Eukaryota</taxon>
        <taxon>Fungi</taxon>
        <taxon>Dikarya</taxon>
        <taxon>Ascomycota</taxon>
        <taxon>Pezizomycotina</taxon>
        <taxon>Sordariomycetes</taxon>
        <taxon>Sordariomycetidae</taxon>
        <taxon>Magnaporthales</taxon>
        <taxon>Pyriculariaceae</taxon>
        <taxon>Pyricularia</taxon>
    </lineage>
</organism>
<dbReference type="AlphaFoldDB" id="A0A6P8AT39"/>
<dbReference type="KEGG" id="pgri:PgNI_09112"/>
<sequence length="75" mass="8600">MKPDGAVLMIDRDALAAQTYNINRMFKEHGQYNPFGHQKEVAVKGQIPSNAVRAVIFFNDGEKRTQRNPFYNQCI</sequence>
<dbReference type="Proteomes" id="UP000515153">
    <property type="component" value="Unplaced"/>
</dbReference>
<reference evidence="2" key="1">
    <citation type="journal article" date="2019" name="Mol. Biol. Evol.">
        <title>Blast fungal genomes show frequent chromosomal changes, gene gains and losses, and effector gene turnover.</title>
        <authorList>
            <person name="Gomez Luciano L.B."/>
            <person name="Jason Tsai I."/>
            <person name="Chuma I."/>
            <person name="Tosa Y."/>
            <person name="Chen Y.H."/>
            <person name="Li J.Y."/>
            <person name="Li M.Y."/>
            <person name="Jade Lu M.Y."/>
            <person name="Nakayashiki H."/>
            <person name="Li W.H."/>
        </authorList>
    </citation>
    <scope>NUCLEOTIDE SEQUENCE</scope>
    <source>
        <strain evidence="2">NI907</strain>
    </source>
</reference>
<reference evidence="2" key="2">
    <citation type="submission" date="2019-10" db="EMBL/GenBank/DDBJ databases">
        <authorList>
            <consortium name="NCBI Genome Project"/>
        </authorList>
    </citation>
    <scope>NUCLEOTIDE SEQUENCE</scope>
    <source>
        <strain evidence="2">NI907</strain>
    </source>
</reference>
<dbReference type="GeneID" id="41964009"/>
<proteinExistence type="predicted"/>
<keyword evidence="1" id="KW-1185">Reference proteome</keyword>
<gene>
    <name evidence="2" type="ORF">PgNI_09112</name>
</gene>
<dbReference type="SUPFAM" id="SSF56399">
    <property type="entry name" value="ADP-ribosylation"/>
    <property type="match status" value="1"/>
</dbReference>